<dbReference type="InterPro" id="IPR045518">
    <property type="entry name" value="2EXR"/>
</dbReference>
<dbReference type="PANTHER" id="PTHR42085:SF8">
    <property type="entry name" value="F-BOX DOMAIN-CONTAINING PROTEIN"/>
    <property type="match status" value="1"/>
</dbReference>
<accession>R7YZK5</accession>
<evidence type="ECO:0000313" key="4">
    <source>
        <dbReference type="Proteomes" id="UP000016924"/>
    </source>
</evidence>
<evidence type="ECO:0000256" key="1">
    <source>
        <dbReference type="SAM" id="MobiDB-lite"/>
    </source>
</evidence>
<reference evidence="4" key="1">
    <citation type="submission" date="2012-06" db="EMBL/GenBank/DDBJ databases">
        <title>The genome sequence of Coniosporium apollinis CBS 100218.</title>
        <authorList>
            <consortium name="The Broad Institute Genome Sequencing Platform"/>
            <person name="Cuomo C."/>
            <person name="Gorbushina A."/>
            <person name="Noack S."/>
            <person name="Walker B."/>
            <person name="Young S.K."/>
            <person name="Zeng Q."/>
            <person name="Gargeya S."/>
            <person name="Fitzgerald M."/>
            <person name="Haas B."/>
            <person name="Abouelleil A."/>
            <person name="Alvarado L."/>
            <person name="Arachchi H.M."/>
            <person name="Berlin A.M."/>
            <person name="Chapman S.B."/>
            <person name="Goldberg J."/>
            <person name="Griggs A."/>
            <person name="Gujja S."/>
            <person name="Hansen M."/>
            <person name="Howarth C."/>
            <person name="Imamovic A."/>
            <person name="Larimer J."/>
            <person name="McCowan C."/>
            <person name="Montmayeur A."/>
            <person name="Murphy C."/>
            <person name="Neiman D."/>
            <person name="Pearson M."/>
            <person name="Priest M."/>
            <person name="Roberts A."/>
            <person name="Saif S."/>
            <person name="Shea T."/>
            <person name="Sisk P."/>
            <person name="Sykes S."/>
            <person name="Wortman J."/>
            <person name="Nusbaum C."/>
            <person name="Birren B."/>
        </authorList>
    </citation>
    <scope>NUCLEOTIDE SEQUENCE [LARGE SCALE GENOMIC DNA]</scope>
    <source>
        <strain evidence="4">CBS 100218</strain>
    </source>
</reference>
<dbReference type="PANTHER" id="PTHR42085">
    <property type="entry name" value="F-BOX DOMAIN-CONTAINING PROTEIN"/>
    <property type="match status" value="1"/>
</dbReference>
<feature type="compositionally biased region" description="Polar residues" evidence="1">
    <location>
        <begin position="75"/>
        <end position="95"/>
    </location>
</feature>
<feature type="compositionally biased region" description="Basic residues" evidence="1">
    <location>
        <begin position="137"/>
        <end position="147"/>
    </location>
</feature>
<keyword evidence="4" id="KW-1185">Reference proteome</keyword>
<dbReference type="GeneID" id="19903832"/>
<sequence length="379" mass="41489">MRTVPRKAKSTTAGMKRKRAAAPGAKDTLAAAIAVSAGAVSSVGGALSGKAAASGKDAPATESTPAARDVLGSDGTPSAGNVTDATTPTPKSNRPTRVATKRRYTIADYPGFDDEDFEHDLADSSDEVEDEEGAVRTSKKRKVSSPKKRNEPKPFPFLLLPAEIRNTIYAYTLTTENDIRIEAKTRASRRVAMLQAPNDRSKRASFLPALLATNRQVYQEAASVLYSQPLIFIDAYGLYSFLAQIGSARPLVKSITLENMIHGRSMHKHCNHSAFTLLIGCTSLKRIRLGRGAISWGRTTSRIARHFYREAHYWLEDVGRQKGRRDAAIDLIEFTEEAQGRLVAAADARWYYPGSSHDMDLEKARQAEEEFLADLTGML</sequence>
<dbReference type="Proteomes" id="UP000016924">
    <property type="component" value="Unassembled WGS sequence"/>
</dbReference>
<feature type="compositionally biased region" description="Low complexity" evidence="1">
    <location>
        <begin position="45"/>
        <end position="60"/>
    </location>
</feature>
<feature type="region of interest" description="Disordered" evidence="1">
    <location>
        <begin position="1"/>
        <end position="25"/>
    </location>
</feature>
<dbReference type="eggNOG" id="ENOG502SVM5">
    <property type="taxonomic scope" value="Eukaryota"/>
</dbReference>
<dbReference type="InterPro" id="IPR038883">
    <property type="entry name" value="AN11006-like"/>
</dbReference>
<dbReference type="OMA" id="ISTHGCK"/>
<feature type="region of interest" description="Disordered" evidence="1">
    <location>
        <begin position="45"/>
        <end position="152"/>
    </location>
</feature>
<evidence type="ECO:0000259" key="2">
    <source>
        <dbReference type="Pfam" id="PF20150"/>
    </source>
</evidence>
<gene>
    <name evidence="3" type="ORF">W97_06521</name>
</gene>
<feature type="compositionally biased region" description="Acidic residues" evidence="1">
    <location>
        <begin position="111"/>
        <end position="132"/>
    </location>
</feature>
<dbReference type="STRING" id="1168221.R7YZK5"/>
<proteinExistence type="predicted"/>
<dbReference type="Pfam" id="PF20150">
    <property type="entry name" value="2EXR"/>
    <property type="match status" value="1"/>
</dbReference>
<dbReference type="AlphaFoldDB" id="R7YZK5"/>
<dbReference type="RefSeq" id="XP_007782585.1">
    <property type="nucleotide sequence ID" value="XM_007784395.1"/>
</dbReference>
<dbReference type="HOGENOM" id="CLU_729615_0_0_1"/>
<dbReference type="OrthoDB" id="5397846at2759"/>
<name>R7YZK5_CONA1</name>
<protein>
    <recommendedName>
        <fullName evidence="2">2EXR domain-containing protein</fullName>
    </recommendedName>
</protein>
<feature type="domain" description="2EXR" evidence="2">
    <location>
        <begin position="156"/>
        <end position="227"/>
    </location>
</feature>
<dbReference type="EMBL" id="JH767586">
    <property type="protein sequence ID" value="EON67268.1"/>
    <property type="molecule type" value="Genomic_DNA"/>
</dbReference>
<organism evidence="3 4">
    <name type="scientific">Coniosporium apollinis (strain CBS 100218)</name>
    <name type="common">Rock-inhabiting black yeast</name>
    <dbReference type="NCBI Taxonomy" id="1168221"/>
    <lineage>
        <taxon>Eukaryota</taxon>
        <taxon>Fungi</taxon>
        <taxon>Dikarya</taxon>
        <taxon>Ascomycota</taxon>
        <taxon>Pezizomycotina</taxon>
        <taxon>Dothideomycetes</taxon>
        <taxon>Dothideomycetes incertae sedis</taxon>
        <taxon>Coniosporium</taxon>
    </lineage>
</organism>
<feature type="compositionally biased region" description="Basic residues" evidence="1">
    <location>
        <begin position="1"/>
        <end position="20"/>
    </location>
</feature>
<evidence type="ECO:0000313" key="3">
    <source>
        <dbReference type="EMBL" id="EON67268.1"/>
    </source>
</evidence>